<protein>
    <recommendedName>
        <fullName evidence="2">DUF6017 domain-containing protein</fullName>
    </recommendedName>
</protein>
<evidence type="ECO:0000259" key="2">
    <source>
        <dbReference type="Pfam" id="PF19481"/>
    </source>
</evidence>
<evidence type="ECO:0000313" key="3">
    <source>
        <dbReference type="EMBL" id="EHM51392.1"/>
    </source>
</evidence>
<dbReference type="AlphaFoldDB" id="G9YQF3"/>
<sequence length="302" mass="34445">MAVFRVERTQNYTVMSNYHLRDRRLSLKAKGLLSLMLSLPEDWDYTLSGLSRISLEGKDAIRAAVVELERAGYVQRRQTTDRDGKFSSNEYIIRERPIPQELPPKGPSAADPSSENPTAGKPSTAFTSPEKPTQIKKDSEKTNIENTELPSIESFPFCSTPPALEAKGRDAIPKRGRSMDEREMAAYRSMIQENIRYDDFVREHPWDVGRLDEMVELMMETVCSTRRSIRIAGNDIPQAVVKSRLLKLDGEHIRFVFDCLQRNTTEIRNVKQYLLTVLYNAPVTMESHYASQVNHDLYGKAA</sequence>
<dbReference type="HOGENOM" id="CLU_053821_0_0_9"/>
<proteinExistence type="predicted"/>
<dbReference type="PATRIC" id="fig|411475.3.peg.1509"/>
<gene>
    <name evidence="3" type="ORF">HMPREF0372_01746</name>
</gene>
<evidence type="ECO:0000256" key="1">
    <source>
        <dbReference type="SAM" id="MobiDB-lite"/>
    </source>
</evidence>
<dbReference type="GeneID" id="63972879"/>
<accession>G9YQF3</accession>
<feature type="compositionally biased region" description="Basic and acidic residues" evidence="1">
    <location>
        <begin position="133"/>
        <end position="142"/>
    </location>
</feature>
<dbReference type="RefSeq" id="WP_007490417.1">
    <property type="nucleotide sequence ID" value="NZ_JH417732.1"/>
</dbReference>
<dbReference type="InterPro" id="IPR046059">
    <property type="entry name" value="DUF6017"/>
</dbReference>
<dbReference type="Pfam" id="PF19481">
    <property type="entry name" value="DUF6017"/>
    <property type="match status" value="1"/>
</dbReference>
<organism evidence="3 4">
    <name type="scientific">Flavonifractor plautii ATCC 29863</name>
    <dbReference type="NCBI Taxonomy" id="411475"/>
    <lineage>
        <taxon>Bacteria</taxon>
        <taxon>Bacillati</taxon>
        <taxon>Bacillota</taxon>
        <taxon>Clostridia</taxon>
        <taxon>Eubacteriales</taxon>
        <taxon>Oscillospiraceae</taxon>
        <taxon>Flavonifractor</taxon>
    </lineage>
</organism>
<feature type="domain" description="DUF6017" evidence="2">
    <location>
        <begin position="154"/>
        <end position="297"/>
    </location>
</feature>
<name>G9YQF3_FLAPL</name>
<dbReference type="Proteomes" id="UP000004459">
    <property type="component" value="Unassembled WGS sequence"/>
</dbReference>
<evidence type="ECO:0000313" key="4">
    <source>
        <dbReference type="Proteomes" id="UP000004459"/>
    </source>
</evidence>
<comment type="caution">
    <text evidence="3">The sequence shown here is derived from an EMBL/GenBank/DDBJ whole genome shotgun (WGS) entry which is preliminary data.</text>
</comment>
<reference evidence="3 4" key="1">
    <citation type="submission" date="2011-08" db="EMBL/GenBank/DDBJ databases">
        <authorList>
            <person name="Weinstock G."/>
            <person name="Sodergren E."/>
            <person name="Clifton S."/>
            <person name="Fulton L."/>
            <person name="Fulton B."/>
            <person name="Courtney L."/>
            <person name="Fronick C."/>
            <person name="Harrison M."/>
            <person name="Strong C."/>
            <person name="Farmer C."/>
            <person name="Delahaunty K."/>
            <person name="Markovic C."/>
            <person name="Hall O."/>
            <person name="Minx P."/>
            <person name="Tomlinson C."/>
            <person name="Mitreva M."/>
            <person name="Hou S."/>
            <person name="Chen J."/>
            <person name="Wollam A."/>
            <person name="Pepin K.H."/>
            <person name="Johnson M."/>
            <person name="Bhonagiri V."/>
            <person name="Zhang X."/>
            <person name="Suruliraj S."/>
            <person name="Warren W."/>
            <person name="Chinwalla A."/>
            <person name="Mardis E.R."/>
            <person name="Wilson R.K."/>
        </authorList>
    </citation>
    <scope>NUCLEOTIDE SEQUENCE [LARGE SCALE GENOMIC DNA]</scope>
    <source>
        <strain evidence="3 4">ATCC 29863</strain>
    </source>
</reference>
<feature type="region of interest" description="Disordered" evidence="1">
    <location>
        <begin position="79"/>
        <end position="142"/>
    </location>
</feature>
<dbReference type="EMBL" id="AGCK01000133">
    <property type="protein sequence ID" value="EHM51392.1"/>
    <property type="molecule type" value="Genomic_DNA"/>
</dbReference>